<proteinExistence type="predicted"/>
<dbReference type="GO" id="GO:0006508">
    <property type="term" value="P:proteolysis"/>
    <property type="evidence" value="ECO:0007669"/>
    <property type="project" value="InterPro"/>
</dbReference>
<name>A0A6M5YHQ2_9BACT</name>
<dbReference type="InterPro" id="IPR050278">
    <property type="entry name" value="Serine_Prot_S9B/DPPIV"/>
</dbReference>
<dbReference type="InterPro" id="IPR001375">
    <property type="entry name" value="Peptidase_S9_cat"/>
</dbReference>
<accession>A0A6M5YHQ2</accession>
<organism evidence="4 5">
    <name type="scientific">Frigoriglobus tundricola</name>
    <dbReference type="NCBI Taxonomy" id="2774151"/>
    <lineage>
        <taxon>Bacteria</taxon>
        <taxon>Pseudomonadati</taxon>
        <taxon>Planctomycetota</taxon>
        <taxon>Planctomycetia</taxon>
        <taxon>Gemmatales</taxon>
        <taxon>Gemmataceae</taxon>
        <taxon>Frigoriglobus</taxon>
    </lineage>
</organism>
<evidence type="ECO:0000256" key="1">
    <source>
        <dbReference type="SAM" id="Coils"/>
    </source>
</evidence>
<dbReference type="GO" id="GO:0008239">
    <property type="term" value="F:dipeptidyl-peptidase activity"/>
    <property type="evidence" value="ECO:0007669"/>
    <property type="project" value="TreeGrafter"/>
</dbReference>
<dbReference type="SUPFAM" id="SSF53474">
    <property type="entry name" value="alpha/beta-Hydrolases"/>
    <property type="match status" value="1"/>
</dbReference>
<dbReference type="PANTHER" id="PTHR11731">
    <property type="entry name" value="PROTEASE FAMILY S9B,C DIPEPTIDYL-PEPTIDASE IV-RELATED"/>
    <property type="match status" value="1"/>
</dbReference>
<keyword evidence="5" id="KW-1185">Reference proteome</keyword>
<dbReference type="EC" id="3.4.19.1" evidence="4"/>
<dbReference type="GO" id="GO:0008242">
    <property type="term" value="F:omega peptidase activity"/>
    <property type="evidence" value="ECO:0007669"/>
    <property type="project" value="UniProtKB-EC"/>
</dbReference>
<reference evidence="5" key="1">
    <citation type="submission" date="2020-05" db="EMBL/GenBank/DDBJ databases">
        <title>Frigoriglobus tundricola gen. nov., sp. nov., a psychrotolerant cellulolytic planctomycete of the family Gemmataceae with two divergent copies of 16S rRNA gene.</title>
        <authorList>
            <person name="Kulichevskaya I.S."/>
            <person name="Ivanova A.A."/>
            <person name="Naumoff D.G."/>
            <person name="Beletsky A.V."/>
            <person name="Rijpstra W.I.C."/>
            <person name="Sinninghe Damste J.S."/>
            <person name="Mardanov A.V."/>
            <person name="Ravin N.V."/>
            <person name="Dedysh S.N."/>
        </authorList>
    </citation>
    <scope>NUCLEOTIDE SEQUENCE [LARGE SCALE GENOMIC DNA]</scope>
    <source>
        <strain evidence="5">PL17</strain>
    </source>
</reference>
<dbReference type="SUPFAM" id="SSF50993">
    <property type="entry name" value="Peptidase/esterase 'gauge' domain"/>
    <property type="match status" value="1"/>
</dbReference>
<dbReference type="Gene3D" id="2.120.10.30">
    <property type="entry name" value="TolB, C-terminal domain"/>
    <property type="match status" value="2"/>
</dbReference>
<feature type="compositionally biased region" description="Basic and acidic residues" evidence="2">
    <location>
        <begin position="365"/>
        <end position="390"/>
    </location>
</feature>
<evidence type="ECO:0000256" key="2">
    <source>
        <dbReference type="SAM" id="MobiDB-lite"/>
    </source>
</evidence>
<dbReference type="SUPFAM" id="SSF82171">
    <property type="entry name" value="DPP6 N-terminal domain-like"/>
    <property type="match status" value="1"/>
</dbReference>
<protein>
    <submittedName>
        <fullName evidence="4">Acylamino-acid-releasing enzyme</fullName>
        <ecNumber evidence="4">3.4.19.1</ecNumber>
    </submittedName>
</protein>
<dbReference type="Pfam" id="PF00326">
    <property type="entry name" value="Peptidase_S9"/>
    <property type="match status" value="1"/>
</dbReference>
<evidence type="ECO:0000259" key="3">
    <source>
        <dbReference type="Pfam" id="PF00326"/>
    </source>
</evidence>
<feature type="compositionally biased region" description="Pro residues" evidence="2">
    <location>
        <begin position="206"/>
        <end position="218"/>
    </location>
</feature>
<dbReference type="GO" id="GO:0008236">
    <property type="term" value="F:serine-type peptidase activity"/>
    <property type="evidence" value="ECO:0007669"/>
    <property type="project" value="InterPro"/>
</dbReference>
<evidence type="ECO:0000313" key="5">
    <source>
        <dbReference type="Proteomes" id="UP000503447"/>
    </source>
</evidence>
<dbReference type="InterPro" id="IPR029058">
    <property type="entry name" value="AB_hydrolase_fold"/>
</dbReference>
<dbReference type="Proteomes" id="UP000503447">
    <property type="component" value="Chromosome"/>
</dbReference>
<evidence type="ECO:0000313" key="4">
    <source>
        <dbReference type="EMBL" id="QJW92796.1"/>
    </source>
</evidence>
<feature type="region of interest" description="Disordered" evidence="2">
    <location>
        <begin position="197"/>
        <end position="222"/>
    </location>
</feature>
<feature type="coiled-coil region" evidence="1">
    <location>
        <begin position="32"/>
        <end position="59"/>
    </location>
</feature>
<dbReference type="EMBL" id="CP053452">
    <property type="protein sequence ID" value="QJW92796.1"/>
    <property type="molecule type" value="Genomic_DNA"/>
</dbReference>
<dbReference type="Gene3D" id="3.40.50.1820">
    <property type="entry name" value="alpha/beta hydrolase"/>
    <property type="match status" value="1"/>
</dbReference>
<dbReference type="AlphaFoldDB" id="A0A6M5YHQ2"/>
<keyword evidence="1" id="KW-0175">Coiled coil</keyword>
<dbReference type="PANTHER" id="PTHR11731:SF193">
    <property type="entry name" value="DIPEPTIDYL PEPTIDASE 9"/>
    <property type="match status" value="1"/>
</dbReference>
<feature type="region of interest" description="Disordered" evidence="2">
    <location>
        <begin position="365"/>
        <end position="410"/>
    </location>
</feature>
<dbReference type="InterPro" id="IPR011042">
    <property type="entry name" value="6-blade_b-propeller_TolB-like"/>
</dbReference>
<keyword evidence="4" id="KW-0378">Hydrolase</keyword>
<feature type="domain" description="Peptidase S9 prolyl oligopeptidase catalytic" evidence="3">
    <location>
        <begin position="806"/>
        <end position="974"/>
    </location>
</feature>
<dbReference type="KEGG" id="ftj:FTUN_0293"/>
<gene>
    <name evidence="4" type="ORF">FTUN_0293</name>
</gene>
<dbReference type="RefSeq" id="WP_227254704.1">
    <property type="nucleotide sequence ID" value="NZ_CP053452.2"/>
</dbReference>
<sequence>MSRFPFPARRGFAALVLFCGVVATLRAEDAPKADDKQQIAEIEKQLADLQKKLDELKGKGPAPATGSKKALTFADVDTWRSVRSAALSPDGKWFAIRVGPNEGETDLVLRNNADGKETKFPGGGGFGSTAFSLDSKWLAFTYTPYTKAGSTPPAGARPKAKLVLVNLATGDKTEIEGAAAFRFNGELATHIAFRKATEPTSAPSGPAGPPAPGTPAPPAGSDLVLRDLAAGTDFVLGNVADYDFDKKGEWLVTVIDAAGQIGNGVHLRDMKTGAVYPIESGKANYRGLAWNDEHTAFSVTKATDDPAYDGKAVAVLGFTDLGPKTTKTVFDPKDDKDFPKEMAISGTAAWTDALDGFSFSITERKKKGETAPAPKEVKTDTKADPKDDSKKGKKAPAPTATGSGDGTKPDLVVWHWKDERLQPMQEKQATADRAVTYSAVYWTKDKKFVRLADDKLKAVTLAPKQKFAIGRDSKPYEYMSYLNGKLFTDVYVVDPKTGTKTKAVEKLVSLFFGGASPAPAPTGTHFLYYKDGHYHVYDLAAGKSTNVTEKVGTSFVDADDDHNFDRPATPALGWSRDGQFVLLSDGWDIWRVAIDGTGGQSLTENGKKDGIRYRGLTQFEPEPKPGTDLTRPVFTSMYGEWTKKDGLARIDPSKAGANVLLWGDYAYGAPQKARKADVFAYTRQTSVEYPDYYLTDATFKDAKKVTDVNPQQKEYKWSPGAKLIEYKGVNGKRLQGALFLPAGYEPGKKYPTIVYIYEKLSQGLHRYQAPALNAIGSIYTSAGYAVLTPDITYKLNDPGVSAAECILPALDAAVATGIVDNDKLALHGHSWGGYQTAFLVTLTDRFKCAIAGAALTDLVSMYSSVYWNVGMANQPIFESSQGRFTGGYWDLQEAYIRNSPVYHAKNVKTPLLLLHNDKDGAVDFTQGVEYYNTLRRLQKPVVMLQYKGENHGLVKQENRKDYALRMKEFFDHYLMGKPAPDWWAEGVPHLKMDDHLKARPKP</sequence>